<dbReference type="EMBL" id="MU274913">
    <property type="protein sequence ID" value="KAI0088545.1"/>
    <property type="molecule type" value="Genomic_DNA"/>
</dbReference>
<dbReference type="Proteomes" id="UP001055072">
    <property type="component" value="Unassembled WGS sequence"/>
</dbReference>
<organism evidence="1 2">
    <name type="scientific">Irpex rosettiformis</name>
    <dbReference type="NCBI Taxonomy" id="378272"/>
    <lineage>
        <taxon>Eukaryota</taxon>
        <taxon>Fungi</taxon>
        <taxon>Dikarya</taxon>
        <taxon>Basidiomycota</taxon>
        <taxon>Agaricomycotina</taxon>
        <taxon>Agaricomycetes</taxon>
        <taxon>Polyporales</taxon>
        <taxon>Irpicaceae</taxon>
        <taxon>Irpex</taxon>
    </lineage>
</organism>
<sequence length="407" mass="45803">MSLFTPPPPPPTKLARYRQFAPRAAIHVSPLILGGMSIGDKWASYGFGAMDKDSSFKLLDAYFEAGGNFLDTANNYQDGSSEQTIGEWVTARKNRSQVIISTKYTNTTHRGDPGVTHQENFLGNNLKNMRLSLESSLKNLQTDYVDVFYLHYWDLHTSVEEVMDGLHQLVLSGKVLYLGVSDSPAWWVVKANEYARYNGKTPFVVYQAAYSVVQRDIEREILPMCRHEGLALTFWNVLAQGHIRTDAEEEARRASGEKGRQWSGSWERSEDEKKVCKVLEGVAKSVGAKGITSVAIAYVMHKSPYAFPVVGGRKIEHLHANLEALDINLTDEHIKQIEDALPFEIGFPGGLMEHFCGGIWRLLSSSLLTSRKRFLSSFWARTTHIFRSTLTLPPFLLLLLFSLFIPP</sequence>
<accession>A0ACB8U2Q4</accession>
<protein>
    <submittedName>
        <fullName evidence="1">Aryl-alcohol dehydrogenase</fullName>
    </submittedName>
</protein>
<name>A0ACB8U2Q4_9APHY</name>
<proteinExistence type="predicted"/>
<comment type="caution">
    <text evidence="1">The sequence shown here is derived from an EMBL/GenBank/DDBJ whole genome shotgun (WGS) entry which is preliminary data.</text>
</comment>
<evidence type="ECO:0000313" key="2">
    <source>
        <dbReference type="Proteomes" id="UP001055072"/>
    </source>
</evidence>
<gene>
    <name evidence="1" type="ORF">BDY19DRAFT_906565</name>
</gene>
<evidence type="ECO:0000313" key="1">
    <source>
        <dbReference type="EMBL" id="KAI0088545.1"/>
    </source>
</evidence>
<reference evidence="1" key="1">
    <citation type="journal article" date="2021" name="Environ. Microbiol.">
        <title>Gene family expansions and transcriptome signatures uncover fungal adaptations to wood decay.</title>
        <authorList>
            <person name="Hage H."/>
            <person name="Miyauchi S."/>
            <person name="Viragh M."/>
            <person name="Drula E."/>
            <person name="Min B."/>
            <person name="Chaduli D."/>
            <person name="Navarro D."/>
            <person name="Favel A."/>
            <person name="Norest M."/>
            <person name="Lesage-Meessen L."/>
            <person name="Balint B."/>
            <person name="Merenyi Z."/>
            <person name="de Eugenio L."/>
            <person name="Morin E."/>
            <person name="Martinez A.T."/>
            <person name="Baldrian P."/>
            <person name="Stursova M."/>
            <person name="Martinez M.J."/>
            <person name="Novotny C."/>
            <person name="Magnuson J.K."/>
            <person name="Spatafora J.W."/>
            <person name="Maurice S."/>
            <person name="Pangilinan J."/>
            <person name="Andreopoulos W."/>
            <person name="LaButti K."/>
            <person name="Hundley H."/>
            <person name="Na H."/>
            <person name="Kuo A."/>
            <person name="Barry K."/>
            <person name="Lipzen A."/>
            <person name="Henrissat B."/>
            <person name="Riley R."/>
            <person name="Ahrendt S."/>
            <person name="Nagy L.G."/>
            <person name="Grigoriev I.V."/>
            <person name="Martin F."/>
            <person name="Rosso M.N."/>
        </authorList>
    </citation>
    <scope>NUCLEOTIDE SEQUENCE</scope>
    <source>
        <strain evidence="1">CBS 384.51</strain>
    </source>
</reference>
<keyword evidence="2" id="KW-1185">Reference proteome</keyword>